<sequence>MRSEALRKGPRVGEKEGLEARTSISSDSSFEFALDFDAAALGSSFAEAGRRGRTLADGLPAAGVLRRAGPHGGDDGEVQRRKGVAVEGRRNMCTGCMPSARGRSGCGAIHLERCSLMHADRIRRRRALRLLRPVYDTVIGTHPSEAVLALVTADDERRRTWKDRDTPVAQTDTCVASNGGVRYTDQRKRGAKKGAEVWE</sequence>
<evidence type="ECO:0000313" key="3">
    <source>
        <dbReference type="Proteomes" id="UP001221757"/>
    </source>
</evidence>
<accession>A0AAD7C6E6</accession>
<dbReference type="EMBL" id="JARKIE010000430">
    <property type="protein sequence ID" value="KAJ7640240.1"/>
    <property type="molecule type" value="Genomic_DNA"/>
</dbReference>
<feature type="region of interest" description="Disordered" evidence="1">
    <location>
        <begin position="1"/>
        <end position="20"/>
    </location>
</feature>
<reference evidence="2" key="1">
    <citation type="submission" date="2023-03" db="EMBL/GenBank/DDBJ databases">
        <title>Massive genome expansion in bonnet fungi (Mycena s.s.) driven by repeated elements and novel gene families across ecological guilds.</title>
        <authorList>
            <consortium name="Lawrence Berkeley National Laboratory"/>
            <person name="Harder C.B."/>
            <person name="Miyauchi S."/>
            <person name="Viragh M."/>
            <person name="Kuo A."/>
            <person name="Thoen E."/>
            <person name="Andreopoulos B."/>
            <person name="Lu D."/>
            <person name="Skrede I."/>
            <person name="Drula E."/>
            <person name="Henrissat B."/>
            <person name="Morin E."/>
            <person name="Kohler A."/>
            <person name="Barry K."/>
            <person name="LaButti K."/>
            <person name="Morin E."/>
            <person name="Salamov A."/>
            <person name="Lipzen A."/>
            <person name="Mereny Z."/>
            <person name="Hegedus B."/>
            <person name="Baldrian P."/>
            <person name="Stursova M."/>
            <person name="Weitz H."/>
            <person name="Taylor A."/>
            <person name="Grigoriev I.V."/>
            <person name="Nagy L.G."/>
            <person name="Martin F."/>
            <person name="Kauserud H."/>
        </authorList>
    </citation>
    <scope>NUCLEOTIDE SEQUENCE</scope>
    <source>
        <strain evidence="2">CBHHK067</strain>
    </source>
</reference>
<evidence type="ECO:0000256" key="1">
    <source>
        <dbReference type="SAM" id="MobiDB-lite"/>
    </source>
</evidence>
<protein>
    <submittedName>
        <fullName evidence="2">Uncharacterized protein</fullName>
    </submittedName>
</protein>
<name>A0AAD7C6E6_MYCRO</name>
<dbReference type="Proteomes" id="UP001221757">
    <property type="component" value="Unassembled WGS sequence"/>
</dbReference>
<dbReference type="AlphaFoldDB" id="A0AAD7C6E6"/>
<keyword evidence="3" id="KW-1185">Reference proteome</keyword>
<organism evidence="2 3">
    <name type="scientific">Mycena rosella</name>
    <name type="common">Pink bonnet</name>
    <name type="synonym">Agaricus rosellus</name>
    <dbReference type="NCBI Taxonomy" id="1033263"/>
    <lineage>
        <taxon>Eukaryota</taxon>
        <taxon>Fungi</taxon>
        <taxon>Dikarya</taxon>
        <taxon>Basidiomycota</taxon>
        <taxon>Agaricomycotina</taxon>
        <taxon>Agaricomycetes</taxon>
        <taxon>Agaricomycetidae</taxon>
        <taxon>Agaricales</taxon>
        <taxon>Marasmiineae</taxon>
        <taxon>Mycenaceae</taxon>
        <taxon>Mycena</taxon>
    </lineage>
</organism>
<feature type="compositionally biased region" description="Basic and acidic residues" evidence="1">
    <location>
        <begin position="1"/>
        <end position="19"/>
    </location>
</feature>
<evidence type="ECO:0000313" key="2">
    <source>
        <dbReference type="EMBL" id="KAJ7640240.1"/>
    </source>
</evidence>
<comment type="caution">
    <text evidence="2">The sequence shown here is derived from an EMBL/GenBank/DDBJ whole genome shotgun (WGS) entry which is preliminary data.</text>
</comment>
<gene>
    <name evidence="2" type="ORF">B0H17DRAFT_1149026</name>
</gene>
<proteinExistence type="predicted"/>